<accession>A0ABW9GC20</accession>
<evidence type="ECO:0000313" key="2">
    <source>
        <dbReference type="EMBL" id="MFM2486668.1"/>
    </source>
</evidence>
<organism evidence="2 3">
    <name type="scientific">Celerinatantimonas yamalensis</name>
    <dbReference type="NCBI Taxonomy" id="559956"/>
    <lineage>
        <taxon>Bacteria</taxon>
        <taxon>Pseudomonadati</taxon>
        <taxon>Pseudomonadota</taxon>
        <taxon>Gammaproteobacteria</taxon>
        <taxon>Celerinatantimonadaceae</taxon>
        <taxon>Celerinatantimonas</taxon>
    </lineage>
</organism>
<dbReference type="EMBL" id="JBEQCT010000010">
    <property type="protein sequence ID" value="MFM2486668.1"/>
    <property type="molecule type" value="Genomic_DNA"/>
</dbReference>
<sequence>MYVYYAYLAYVVFNLLVNVIYKCTPDELSLPMKRELLSTHYIGTYCTSKVLGVCLETKRSYCEFNSPLSQIMMEQIYKQPQMGLSWGTPKHPNCTGLAISQLNKVDWDKVDLSEWIGILIKTGNFAESKNVTIDSLTGSGSILNYSTTTPRPNVLETTIDRSSGVNADQIRSDAYQDAWSQTQTPKQK</sequence>
<reference evidence="2 3" key="1">
    <citation type="journal article" date="2013" name="Int. J. Syst. Evol. Microbiol.">
        <title>Celerinatantimonas yamalensis sp. nov., a cold-adapted diazotrophic bacterium from a cold permafrost brine.</title>
        <authorList>
            <person name="Shcherbakova V."/>
            <person name="Chuvilskaya N."/>
            <person name="Rivkina E."/>
            <person name="Demidov N."/>
            <person name="Uchaeva V."/>
            <person name="Suetin S."/>
            <person name="Suzina N."/>
            <person name="Gilichinsky D."/>
        </authorList>
    </citation>
    <scope>NUCLEOTIDE SEQUENCE [LARGE SCALE GENOMIC DNA]</scope>
    <source>
        <strain evidence="2 3">C7</strain>
    </source>
</reference>
<comment type="caution">
    <text evidence="2">The sequence shown here is derived from an EMBL/GenBank/DDBJ whole genome shotgun (WGS) entry which is preliminary data.</text>
</comment>
<feature type="transmembrane region" description="Helical" evidence="1">
    <location>
        <begin position="6"/>
        <end position="24"/>
    </location>
</feature>
<proteinExistence type="predicted"/>
<keyword evidence="1" id="KW-0812">Transmembrane</keyword>
<evidence type="ECO:0000256" key="1">
    <source>
        <dbReference type="SAM" id="Phobius"/>
    </source>
</evidence>
<gene>
    <name evidence="2" type="primary">traN</name>
    <name evidence="2" type="ORF">ABUE30_16680</name>
</gene>
<dbReference type="Pfam" id="PF06986">
    <property type="entry name" value="F_T4SS_TraN"/>
    <property type="match status" value="1"/>
</dbReference>
<keyword evidence="3" id="KW-1185">Reference proteome</keyword>
<dbReference type="InterPro" id="IPR014121">
    <property type="entry name" value="TraN_Ftype"/>
</dbReference>
<evidence type="ECO:0000313" key="3">
    <source>
        <dbReference type="Proteomes" id="UP001629953"/>
    </source>
</evidence>
<name>A0ABW9GC20_9GAMM</name>
<dbReference type="RefSeq" id="WP_408624970.1">
    <property type="nucleotide sequence ID" value="NZ_JBEQCT010000010.1"/>
</dbReference>
<protein>
    <submittedName>
        <fullName evidence="2">Conjugal transfer protein TraN</fullName>
    </submittedName>
</protein>
<dbReference type="Proteomes" id="UP001629953">
    <property type="component" value="Unassembled WGS sequence"/>
</dbReference>
<keyword evidence="1" id="KW-1133">Transmembrane helix</keyword>
<keyword evidence="1" id="KW-0472">Membrane</keyword>